<reference evidence="2 3" key="2">
    <citation type="journal article" date="2019" name="G3 (Bethesda)">
        <title>Hybrid Assembly of the Genome of the Entomopathogenic Nematode Steinernema carpocapsae Identifies the X-Chromosome.</title>
        <authorList>
            <person name="Serra L."/>
            <person name="Macchietto M."/>
            <person name="Macias-Munoz A."/>
            <person name="McGill C.J."/>
            <person name="Rodriguez I.M."/>
            <person name="Rodriguez B."/>
            <person name="Murad R."/>
            <person name="Mortazavi A."/>
        </authorList>
    </citation>
    <scope>NUCLEOTIDE SEQUENCE [LARGE SCALE GENOMIC DNA]</scope>
    <source>
        <strain evidence="2 3">ALL</strain>
    </source>
</reference>
<feature type="transmembrane region" description="Helical" evidence="1">
    <location>
        <begin position="82"/>
        <end position="107"/>
    </location>
</feature>
<dbReference type="PANTHER" id="PTHR34851">
    <property type="entry name" value="PROTEIN CBG05235-RELATED"/>
    <property type="match status" value="1"/>
</dbReference>
<accession>A0A4U5M631</accession>
<evidence type="ECO:0000256" key="1">
    <source>
        <dbReference type="SAM" id="Phobius"/>
    </source>
</evidence>
<dbReference type="EMBL" id="AZBU02000009">
    <property type="protein sequence ID" value="TKR64304.1"/>
    <property type="molecule type" value="Genomic_DNA"/>
</dbReference>
<evidence type="ECO:0000313" key="3">
    <source>
        <dbReference type="Proteomes" id="UP000298663"/>
    </source>
</evidence>
<evidence type="ECO:0008006" key="4">
    <source>
        <dbReference type="Google" id="ProtNLM"/>
    </source>
</evidence>
<feature type="transmembrane region" description="Helical" evidence="1">
    <location>
        <begin position="20"/>
        <end position="42"/>
    </location>
</feature>
<keyword evidence="3" id="KW-1185">Reference proteome</keyword>
<evidence type="ECO:0000313" key="2">
    <source>
        <dbReference type="EMBL" id="TKR64304.1"/>
    </source>
</evidence>
<comment type="caution">
    <text evidence="2">The sequence shown here is derived from an EMBL/GenBank/DDBJ whole genome shotgun (WGS) entry which is preliminary data.</text>
</comment>
<gene>
    <name evidence="2" type="ORF">L596_024863</name>
</gene>
<keyword evidence="1" id="KW-0812">Transmembrane</keyword>
<proteinExistence type="predicted"/>
<dbReference type="AlphaFoldDB" id="A0A4U5M631"/>
<keyword evidence="1" id="KW-0472">Membrane</keyword>
<name>A0A4U5M631_STECR</name>
<feature type="transmembrane region" description="Helical" evidence="1">
    <location>
        <begin position="135"/>
        <end position="156"/>
    </location>
</feature>
<organism evidence="2 3">
    <name type="scientific">Steinernema carpocapsae</name>
    <name type="common">Entomopathogenic nematode</name>
    <dbReference type="NCBI Taxonomy" id="34508"/>
    <lineage>
        <taxon>Eukaryota</taxon>
        <taxon>Metazoa</taxon>
        <taxon>Ecdysozoa</taxon>
        <taxon>Nematoda</taxon>
        <taxon>Chromadorea</taxon>
        <taxon>Rhabditida</taxon>
        <taxon>Tylenchina</taxon>
        <taxon>Panagrolaimomorpha</taxon>
        <taxon>Strongyloidoidea</taxon>
        <taxon>Steinernematidae</taxon>
        <taxon>Steinernema</taxon>
    </lineage>
</organism>
<protein>
    <recommendedName>
        <fullName evidence="4">MARVEL domain-containing protein</fullName>
    </recommendedName>
</protein>
<keyword evidence="1" id="KW-1133">Transmembrane helix</keyword>
<dbReference type="PANTHER" id="PTHR34851:SF5">
    <property type="entry name" value="MARVEL DOMAIN-CONTAINING PROTEIN"/>
    <property type="match status" value="1"/>
</dbReference>
<sequence>MKPNNAVNYYCGTIHIETAAFVFAVLNCVGAVIMAIFALTMFRESPYLLTFVMVSAIIQFICSSSVIYGVKIGKAGYITPTIILEILNLFFCIFCLIICAYCAIYAYSLMDLSPYYTTFNLDPSKPDFVLHLDRVYFNLTIFGCVFFFLCAVCSVSELDIYYKTYRYLLLTGGSKGTASVV</sequence>
<feature type="transmembrane region" description="Helical" evidence="1">
    <location>
        <begin position="48"/>
        <end position="70"/>
    </location>
</feature>
<reference evidence="2 3" key="1">
    <citation type="journal article" date="2015" name="Genome Biol.">
        <title>Comparative genomics of Steinernema reveals deeply conserved gene regulatory networks.</title>
        <authorList>
            <person name="Dillman A.R."/>
            <person name="Macchietto M."/>
            <person name="Porter C.F."/>
            <person name="Rogers A."/>
            <person name="Williams B."/>
            <person name="Antoshechkin I."/>
            <person name="Lee M.M."/>
            <person name="Goodwin Z."/>
            <person name="Lu X."/>
            <person name="Lewis E.E."/>
            <person name="Goodrich-Blair H."/>
            <person name="Stock S.P."/>
            <person name="Adams B.J."/>
            <person name="Sternberg P.W."/>
            <person name="Mortazavi A."/>
        </authorList>
    </citation>
    <scope>NUCLEOTIDE SEQUENCE [LARGE SCALE GENOMIC DNA]</scope>
    <source>
        <strain evidence="2 3">ALL</strain>
    </source>
</reference>
<dbReference type="Proteomes" id="UP000298663">
    <property type="component" value="Unassembled WGS sequence"/>
</dbReference>